<reference evidence="3 4" key="1">
    <citation type="journal article" date="2015" name="Proc. Natl. Acad. Sci. U.S.A.">
        <title>The resurrection genome of Boea hygrometrica: A blueprint for survival of dehydration.</title>
        <authorList>
            <person name="Xiao L."/>
            <person name="Yang G."/>
            <person name="Zhang L."/>
            <person name="Yang X."/>
            <person name="Zhao S."/>
            <person name="Ji Z."/>
            <person name="Zhou Q."/>
            <person name="Hu M."/>
            <person name="Wang Y."/>
            <person name="Chen M."/>
            <person name="Xu Y."/>
            <person name="Jin H."/>
            <person name="Xiao X."/>
            <person name="Hu G."/>
            <person name="Bao F."/>
            <person name="Hu Y."/>
            <person name="Wan P."/>
            <person name="Li L."/>
            <person name="Deng X."/>
            <person name="Kuang T."/>
            <person name="Xiang C."/>
            <person name="Zhu J.K."/>
            <person name="Oliver M.J."/>
            <person name="He Y."/>
        </authorList>
    </citation>
    <scope>NUCLEOTIDE SEQUENCE [LARGE SCALE GENOMIC DNA]</scope>
    <source>
        <strain evidence="4">cv. XS01</strain>
    </source>
</reference>
<proteinExistence type="predicted"/>
<keyword evidence="4" id="KW-1185">Reference proteome</keyword>
<feature type="region of interest" description="Disordered" evidence="2">
    <location>
        <begin position="51"/>
        <end position="80"/>
    </location>
</feature>
<feature type="coiled-coil region" evidence="1">
    <location>
        <begin position="304"/>
        <end position="331"/>
    </location>
</feature>
<sequence length="384" mass="43086">MNIDPADGACVYLRNVALIPCCDARTQRGHENWGQVSRGKDLSVLMASQDSDRLSPENFSDEGGSEIRLFDPNSLDPPTTPIHNERLELENYMSKIKIGGTHYALQLECGSLGLFDETIDPRLLLPPEKKIDLAEVRALQNGAGRRPSTDRHSSPQPRQRHATVGKSTNDRRKDLGPKSGDVPRQSGDDDAQKNLKRGWEVENGASHNVTGGGHLFVEGVNRRDRAGLFWDMSDPDLGWNMGKTLIGDHDVLSLVSAFQLREERYRNSESKFHEEITMLREELLKKQKESDEKSKISDTLRVELEEKSKSYDVLRQELQQLEEKYSVEITTGEHFLNSGMGKTLLTSTGEKVIEGYRASSTFSDEVLQQALTIHDQVARDEASV</sequence>
<gene>
    <name evidence="3" type="ORF">F511_18389</name>
</gene>
<evidence type="ECO:0000313" key="4">
    <source>
        <dbReference type="Proteomes" id="UP000250235"/>
    </source>
</evidence>
<protein>
    <submittedName>
        <fullName evidence="3">LOB domain-containing protein 41-like</fullName>
    </submittedName>
</protein>
<feature type="region of interest" description="Disordered" evidence="2">
    <location>
        <begin position="140"/>
        <end position="193"/>
    </location>
</feature>
<dbReference type="EMBL" id="KQ999307">
    <property type="protein sequence ID" value="KZV42043.1"/>
    <property type="molecule type" value="Genomic_DNA"/>
</dbReference>
<organism evidence="3 4">
    <name type="scientific">Dorcoceras hygrometricum</name>
    <dbReference type="NCBI Taxonomy" id="472368"/>
    <lineage>
        <taxon>Eukaryota</taxon>
        <taxon>Viridiplantae</taxon>
        <taxon>Streptophyta</taxon>
        <taxon>Embryophyta</taxon>
        <taxon>Tracheophyta</taxon>
        <taxon>Spermatophyta</taxon>
        <taxon>Magnoliopsida</taxon>
        <taxon>eudicotyledons</taxon>
        <taxon>Gunneridae</taxon>
        <taxon>Pentapetalae</taxon>
        <taxon>asterids</taxon>
        <taxon>lamiids</taxon>
        <taxon>Lamiales</taxon>
        <taxon>Gesneriaceae</taxon>
        <taxon>Didymocarpoideae</taxon>
        <taxon>Trichosporeae</taxon>
        <taxon>Loxocarpinae</taxon>
        <taxon>Dorcoceras</taxon>
    </lineage>
</organism>
<accession>A0A2Z7CC60</accession>
<keyword evidence="1" id="KW-0175">Coiled coil</keyword>
<dbReference type="AlphaFoldDB" id="A0A2Z7CC60"/>
<evidence type="ECO:0000256" key="1">
    <source>
        <dbReference type="SAM" id="Coils"/>
    </source>
</evidence>
<evidence type="ECO:0000256" key="2">
    <source>
        <dbReference type="SAM" id="MobiDB-lite"/>
    </source>
</evidence>
<evidence type="ECO:0000313" key="3">
    <source>
        <dbReference type="EMBL" id="KZV42043.1"/>
    </source>
</evidence>
<name>A0A2Z7CC60_9LAMI</name>
<dbReference type="Proteomes" id="UP000250235">
    <property type="component" value="Unassembled WGS sequence"/>
</dbReference>